<accession>A0A0H2MJK4</accession>
<dbReference type="STRING" id="1489064.WH96_03850"/>
<dbReference type="SUPFAM" id="SSF46767">
    <property type="entry name" value="Methylated DNA-protein cysteine methyltransferase, C-terminal domain"/>
    <property type="match status" value="1"/>
</dbReference>
<dbReference type="NCBIfam" id="TIGR00589">
    <property type="entry name" value="ogt"/>
    <property type="match status" value="1"/>
</dbReference>
<comment type="caution">
    <text evidence="12">The sequence shown here is derived from an EMBL/GenBank/DDBJ whole genome shotgun (WGS) entry which is preliminary data.</text>
</comment>
<dbReference type="GO" id="GO:0006307">
    <property type="term" value="P:DNA alkylation repair"/>
    <property type="evidence" value="ECO:0007669"/>
    <property type="project" value="UniProtKB-UniRule"/>
</dbReference>
<dbReference type="InterPro" id="IPR036631">
    <property type="entry name" value="MGMT_N_sf"/>
</dbReference>
<evidence type="ECO:0000259" key="11">
    <source>
        <dbReference type="Pfam" id="PF02870"/>
    </source>
</evidence>
<keyword evidence="4 9" id="KW-0489">Methyltransferase</keyword>
<evidence type="ECO:0000313" key="13">
    <source>
        <dbReference type="Proteomes" id="UP000035444"/>
    </source>
</evidence>
<keyword evidence="5 9" id="KW-0808">Transferase</keyword>
<dbReference type="Proteomes" id="UP000035444">
    <property type="component" value="Unassembled WGS sequence"/>
</dbReference>
<evidence type="ECO:0000313" key="12">
    <source>
        <dbReference type="EMBL" id="KLN62608.1"/>
    </source>
</evidence>
<sequence length="179" mass="20078">MYTDYIETPLGMVEIKASEKGVRHIIFCGSERTAVEPNSITNRCKQQLKEYFDGSRKEFDLPLDPQGTDFQKSVWAILAKISFGETLSYMDIAEKLNNPKGVRAVGGANGRNPISLILPCHRVVGSNGTLTGYAGGVARKQWLLEHEGIQLNFLRKNEQLDLGDVIHTRQDKTRFLNKP</sequence>
<dbReference type="EMBL" id="LAQL01000002">
    <property type="protein sequence ID" value="KLN62608.1"/>
    <property type="molecule type" value="Genomic_DNA"/>
</dbReference>
<evidence type="ECO:0000256" key="1">
    <source>
        <dbReference type="ARBA" id="ARBA00001286"/>
    </source>
</evidence>
<evidence type="ECO:0000259" key="10">
    <source>
        <dbReference type="Pfam" id="PF01035"/>
    </source>
</evidence>
<protein>
    <recommendedName>
        <fullName evidence="9">Methylated-DNA--protein-cysteine methyltransferase</fullName>
        <ecNumber evidence="9">2.1.1.63</ecNumber>
    </recommendedName>
    <alternativeName>
        <fullName evidence="9">6-O-methylguanine-DNA methyltransferase</fullName>
        <shortName evidence="9">MGMT</shortName>
    </alternativeName>
    <alternativeName>
        <fullName evidence="9">O-6-methylguanine-DNA-alkyltransferase</fullName>
    </alternativeName>
</protein>
<evidence type="ECO:0000256" key="3">
    <source>
        <dbReference type="ARBA" id="ARBA00022490"/>
    </source>
</evidence>
<dbReference type="FunFam" id="1.10.10.10:FF:000214">
    <property type="entry name" value="Methylated-DNA--protein-cysteine methyltransferase"/>
    <property type="match status" value="1"/>
</dbReference>
<dbReference type="PANTHER" id="PTHR10815:SF5">
    <property type="entry name" value="METHYLATED-DNA--PROTEIN-CYSTEINE METHYLTRANSFERASE"/>
    <property type="match status" value="1"/>
</dbReference>
<feature type="domain" description="Methylguanine DNA methyltransferase ribonuclease-like" evidence="11">
    <location>
        <begin position="1"/>
        <end position="65"/>
    </location>
</feature>
<dbReference type="EC" id="2.1.1.63" evidence="9"/>
<reference evidence="12 13" key="1">
    <citation type="submission" date="2015-03" db="EMBL/GenBank/DDBJ databases">
        <title>Genome Sequence of Kiloniella spongiae MEBiC09566, isolated from a marine sponge.</title>
        <authorList>
            <person name="Shao Z."/>
            <person name="Wang L."/>
            <person name="Li X."/>
        </authorList>
    </citation>
    <scope>NUCLEOTIDE SEQUENCE [LARGE SCALE GENOMIC DNA]</scope>
    <source>
        <strain evidence="12 13">MEBiC09566</strain>
    </source>
</reference>
<name>A0A0H2MJK4_9PROT</name>
<dbReference type="RefSeq" id="WP_047762730.1">
    <property type="nucleotide sequence ID" value="NZ_LAQL01000002.1"/>
</dbReference>
<feature type="active site" description="Nucleophile; methyl group acceptor" evidence="9">
    <location>
        <position position="120"/>
    </location>
</feature>
<dbReference type="GO" id="GO:0003908">
    <property type="term" value="F:methylated-DNA-[protein]-cysteine S-methyltransferase activity"/>
    <property type="evidence" value="ECO:0007669"/>
    <property type="project" value="UniProtKB-UniRule"/>
</dbReference>
<dbReference type="PROSITE" id="PS00374">
    <property type="entry name" value="MGMT"/>
    <property type="match status" value="1"/>
</dbReference>
<evidence type="ECO:0000256" key="7">
    <source>
        <dbReference type="ARBA" id="ARBA00023204"/>
    </source>
</evidence>
<keyword evidence="6 9" id="KW-0227">DNA damage</keyword>
<comment type="similarity">
    <text evidence="2 9">Belongs to the MGMT family.</text>
</comment>
<dbReference type="Gene3D" id="1.10.10.10">
    <property type="entry name" value="Winged helix-like DNA-binding domain superfamily/Winged helix DNA-binding domain"/>
    <property type="match status" value="1"/>
</dbReference>
<evidence type="ECO:0000256" key="4">
    <source>
        <dbReference type="ARBA" id="ARBA00022603"/>
    </source>
</evidence>
<dbReference type="InterPro" id="IPR008332">
    <property type="entry name" value="MethylG_MeTrfase_N"/>
</dbReference>
<comment type="function">
    <text evidence="9">Involved in the cellular defense against the biological effects of O6-methylguanine (O6-MeG) and O4-methylthymine (O4-MeT) in DNA. Repairs the methylated nucleobase in DNA by stoichiometrically transferring the methyl group to a cysteine residue in the enzyme. This is a suicide reaction: the enzyme is irreversibly inactivated.</text>
</comment>
<dbReference type="GO" id="GO:0032259">
    <property type="term" value="P:methylation"/>
    <property type="evidence" value="ECO:0007669"/>
    <property type="project" value="UniProtKB-KW"/>
</dbReference>
<feature type="domain" description="Methylated-DNA-[protein]-cysteine S-methyltransferase DNA binding" evidence="10">
    <location>
        <begin position="69"/>
        <end position="149"/>
    </location>
</feature>
<dbReference type="CDD" id="cd06445">
    <property type="entry name" value="ATase"/>
    <property type="match status" value="1"/>
</dbReference>
<dbReference type="InterPro" id="IPR014048">
    <property type="entry name" value="MethylDNA_cys_MeTrfase_DNA-bd"/>
</dbReference>
<dbReference type="Pfam" id="PF02870">
    <property type="entry name" value="Methyltransf_1N"/>
    <property type="match status" value="1"/>
</dbReference>
<organism evidence="12 13">
    <name type="scientific">Kiloniella spongiae</name>
    <dbReference type="NCBI Taxonomy" id="1489064"/>
    <lineage>
        <taxon>Bacteria</taxon>
        <taxon>Pseudomonadati</taxon>
        <taxon>Pseudomonadota</taxon>
        <taxon>Alphaproteobacteria</taxon>
        <taxon>Rhodospirillales</taxon>
        <taxon>Kiloniellaceae</taxon>
        <taxon>Kiloniella</taxon>
    </lineage>
</organism>
<gene>
    <name evidence="12" type="ORF">WH96_03850</name>
</gene>
<dbReference type="InterPro" id="IPR036217">
    <property type="entry name" value="MethylDNA_cys_MeTrfase_DNAb"/>
</dbReference>
<keyword evidence="7 9" id="KW-0234">DNA repair</keyword>
<dbReference type="InterPro" id="IPR036388">
    <property type="entry name" value="WH-like_DNA-bd_sf"/>
</dbReference>
<dbReference type="PATRIC" id="fig|1489064.4.peg.1708"/>
<comment type="miscellaneous">
    <text evidence="9">This enzyme catalyzes only one turnover and therefore is not strictly catalytic. According to one definition, an enzyme is a biocatalyst that acts repeatedly and over many reaction cycles.</text>
</comment>
<evidence type="ECO:0000256" key="2">
    <source>
        <dbReference type="ARBA" id="ARBA00008711"/>
    </source>
</evidence>
<dbReference type="InterPro" id="IPR023546">
    <property type="entry name" value="MGMT"/>
</dbReference>
<evidence type="ECO:0000256" key="8">
    <source>
        <dbReference type="ARBA" id="ARBA00049348"/>
    </source>
</evidence>
<dbReference type="Pfam" id="PF01035">
    <property type="entry name" value="DNA_binding_1"/>
    <property type="match status" value="1"/>
</dbReference>
<dbReference type="PANTHER" id="PTHR10815">
    <property type="entry name" value="METHYLATED-DNA--PROTEIN-CYSTEINE METHYLTRANSFERASE"/>
    <property type="match status" value="1"/>
</dbReference>
<comment type="catalytic activity">
    <reaction evidence="1 9">
        <text>a 4-O-methyl-thymidine in DNA + L-cysteinyl-[protein] = a thymidine in DNA + S-methyl-L-cysteinyl-[protein]</text>
        <dbReference type="Rhea" id="RHEA:53428"/>
        <dbReference type="Rhea" id="RHEA-COMP:10131"/>
        <dbReference type="Rhea" id="RHEA-COMP:10132"/>
        <dbReference type="Rhea" id="RHEA-COMP:13555"/>
        <dbReference type="Rhea" id="RHEA-COMP:13556"/>
        <dbReference type="ChEBI" id="CHEBI:29950"/>
        <dbReference type="ChEBI" id="CHEBI:82612"/>
        <dbReference type="ChEBI" id="CHEBI:137386"/>
        <dbReference type="ChEBI" id="CHEBI:137387"/>
        <dbReference type="EC" id="2.1.1.63"/>
    </reaction>
</comment>
<keyword evidence="13" id="KW-1185">Reference proteome</keyword>
<dbReference type="HAMAP" id="MF_00772">
    <property type="entry name" value="OGT"/>
    <property type="match status" value="1"/>
</dbReference>
<dbReference type="Gene3D" id="3.30.160.70">
    <property type="entry name" value="Methylated DNA-protein cysteine methyltransferase domain"/>
    <property type="match status" value="1"/>
</dbReference>
<dbReference type="OrthoDB" id="9802228at2"/>
<comment type="catalytic activity">
    <reaction evidence="8 9">
        <text>a 6-O-methyl-2'-deoxyguanosine in DNA + L-cysteinyl-[protein] = S-methyl-L-cysteinyl-[protein] + a 2'-deoxyguanosine in DNA</text>
        <dbReference type="Rhea" id="RHEA:24000"/>
        <dbReference type="Rhea" id="RHEA-COMP:10131"/>
        <dbReference type="Rhea" id="RHEA-COMP:10132"/>
        <dbReference type="Rhea" id="RHEA-COMP:11367"/>
        <dbReference type="Rhea" id="RHEA-COMP:11368"/>
        <dbReference type="ChEBI" id="CHEBI:29950"/>
        <dbReference type="ChEBI" id="CHEBI:82612"/>
        <dbReference type="ChEBI" id="CHEBI:85445"/>
        <dbReference type="ChEBI" id="CHEBI:85448"/>
        <dbReference type="EC" id="2.1.1.63"/>
    </reaction>
</comment>
<comment type="subcellular location">
    <subcellularLocation>
        <location evidence="9">Cytoplasm</location>
    </subcellularLocation>
</comment>
<dbReference type="AlphaFoldDB" id="A0A0H2MJK4"/>
<keyword evidence="3 9" id="KW-0963">Cytoplasm</keyword>
<dbReference type="InterPro" id="IPR001497">
    <property type="entry name" value="MethylDNA_cys_MeTrfase_AS"/>
</dbReference>
<proteinExistence type="inferred from homology"/>
<evidence type="ECO:0000256" key="9">
    <source>
        <dbReference type="HAMAP-Rule" id="MF_00772"/>
    </source>
</evidence>
<dbReference type="SUPFAM" id="SSF53155">
    <property type="entry name" value="Methylated DNA-protein cysteine methyltransferase domain"/>
    <property type="match status" value="1"/>
</dbReference>
<dbReference type="GO" id="GO:0005737">
    <property type="term" value="C:cytoplasm"/>
    <property type="evidence" value="ECO:0007669"/>
    <property type="project" value="UniProtKB-SubCell"/>
</dbReference>
<evidence type="ECO:0000256" key="6">
    <source>
        <dbReference type="ARBA" id="ARBA00022763"/>
    </source>
</evidence>
<evidence type="ECO:0000256" key="5">
    <source>
        <dbReference type="ARBA" id="ARBA00022679"/>
    </source>
</evidence>